<organism evidence="2 3">
    <name type="scientific">Naumannella cuiyingiana</name>
    <dbReference type="NCBI Taxonomy" id="1347891"/>
    <lineage>
        <taxon>Bacteria</taxon>
        <taxon>Bacillati</taxon>
        <taxon>Actinomycetota</taxon>
        <taxon>Actinomycetes</taxon>
        <taxon>Propionibacteriales</taxon>
        <taxon>Propionibacteriaceae</taxon>
        <taxon>Naumannella</taxon>
    </lineage>
</organism>
<evidence type="ECO:0000313" key="3">
    <source>
        <dbReference type="Proteomes" id="UP000527616"/>
    </source>
</evidence>
<dbReference type="InterPro" id="IPR050312">
    <property type="entry name" value="IolE/XylAMocC-like"/>
</dbReference>
<evidence type="ECO:0000313" key="2">
    <source>
        <dbReference type="EMBL" id="NYI71252.1"/>
    </source>
</evidence>
<dbReference type="PANTHER" id="PTHR12110:SF41">
    <property type="entry name" value="INOSOSE DEHYDRATASE"/>
    <property type="match status" value="1"/>
</dbReference>
<reference evidence="2 3" key="1">
    <citation type="submission" date="2020-07" db="EMBL/GenBank/DDBJ databases">
        <title>Sequencing the genomes of 1000 actinobacteria strains.</title>
        <authorList>
            <person name="Klenk H.-P."/>
        </authorList>
    </citation>
    <scope>NUCLEOTIDE SEQUENCE [LARGE SCALE GENOMIC DNA]</scope>
    <source>
        <strain evidence="2 3">DSM 103164</strain>
    </source>
</reference>
<dbReference type="RefSeq" id="WP_218843801.1">
    <property type="nucleotide sequence ID" value="NZ_JACBZS010000001.1"/>
</dbReference>
<gene>
    <name evidence="2" type="ORF">GGQ54_001812</name>
</gene>
<dbReference type="AlphaFoldDB" id="A0A7Z0D978"/>
<proteinExistence type="predicted"/>
<feature type="domain" description="Xylose isomerase-like TIM barrel" evidence="1">
    <location>
        <begin position="48"/>
        <end position="307"/>
    </location>
</feature>
<dbReference type="Pfam" id="PF01261">
    <property type="entry name" value="AP_endonuc_2"/>
    <property type="match status" value="1"/>
</dbReference>
<dbReference type="SUPFAM" id="SSF51658">
    <property type="entry name" value="Xylose isomerase-like"/>
    <property type="match status" value="1"/>
</dbReference>
<comment type="caution">
    <text evidence="2">The sequence shown here is derived from an EMBL/GenBank/DDBJ whole genome shotgun (WGS) entry which is preliminary data.</text>
</comment>
<evidence type="ECO:0000259" key="1">
    <source>
        <dbReference type="Pfam" id="PF01261"/>
    </source>
</evidence>
<dbReference type="PANTHER" id="PTHR12110">
    <property type="entry name" value="HYDROXYPYRUVATE ISOMERASE"/>
    <property type="match status" value="1"/>
</dbReference>
<dbReference type="EMBL" id="JACBZS010000001">
    <property type="protein sequence ID" value="NYI71252.1"/>
    <property type="molecule type" value="Genomic_DNA"/>
</dbReference>
<accession>A0A7Z0D978</accession>
<protein>
    <submittedName>
        <fullName evidence="2">Sugar phosphate isomerase/epimerase</fullName>
    </submittedName>
</protein>
<dbReference type="Gene3D" id="3.20.20.150">
    <property type="entry name" value="Divalent-metal-dependent TIM barrel enzymes"/>
    <property type="match status" value="1"/>
</dbReference>
<dbReference type="InterPro" id="IPR036237">
    <property type="entry name" value="Xyl_isomerase-like_sf"/>
</dbReference>
<keyword evidence="3" id="KW-1185">Reference proteome</keyword>
<keyword evidence="2" id="KW-0413">Isomerase</keyword>
<dbReference type="GO" id="GO:0016853">
    <property type="term" value="F:isomerase activity"/>
    <property type="evidence" value="ECO:0007669"/>
    <property type="project" value="UniProtKB-KW"/>
</dbReference>
<dbReference type="InterPro" id="IPR013022">
    <property type="entry name" value="Xyl_isomerase-like_TIM-brl"/>
</dbReference>
<dbReference type="Proteomes" id="UP000527616">
    <property type="component" value="Unassembled WGS sequence"/>
</dbReference>
<name>A0A7Z0D978_9ACTN</name>
<sequence length="322" mass="35022">MYSDEGTNAMPKTPPWPLAACSLGLATVDGHGRPVADAGPDFWLAELAKVRGLGFDHLELGDIWLPIGDLDPAAVTALGQAVKEAHLDACAVHIQRRSVIDPESSADNLAYHHRAIDAAAALGVPIYSTGLHRPLTPAQQRALWFWTAPGPVDPTDPQTRALAVRRLRELADHCVELGMKLALELYEDTLLGTAEDAVRLIEDLDHDGIGLNPDVGNLIRLHRPVEDWREAYRRTLPHAVYWHAKNYQRDEAGDGSWATSMPSTLRDGLINYRDVIAMADAAGYRGPIACEHYGGDSLGVAAANREYLASLIATLPTTREDA</sequence>